<name>A0AAN7SWW4_9EURO</name>
<sequence length="403" mass="44949">MRRRDSKDHFKAYKALLDSFIGSARGGDFALAKSLYRTMQLTDASGKLAQIAESLMQTISEDPSLASSLLSPQQGEGKANRKATSTFSGEADAMVDVTAGSSPTQSSSIEDGEDIPALTLTELLSLKDVDAACQTDPVSLRYPGRRIQGISFHTDGLDLDRQPVQLFEELHAFWTQHVSGRHPPQLFDVVPMELAFDTRLTRTADHMSKAIVDFRYGARRAIQAGARLDDILGSNMPSLETFHSQDPNTPIHSAWSWACQFTRAFPELPLTTQLSTIYLVGVQMRFFIHPNADTFNDLPPMLRPLRKQYTVEHAASIDICYFPALKDFLLDNQHQYSSLFIKIISTQSCNWPYSDAACFNNCNQPSHTSTLSRAFIEHIRNGQNFTIGAEIFEEAPQLKAHAR</sequence>
<dbReference type="EMBL" id="JAVRRJ010000006">
    <property type="protein sequence ID" value="KAK5083677.1"/>
    <property type="molecule type" value="Genomic_DNA"/>
</dbReference>
<keyword evidence="3" id="KW-1185">Reference proteome</keyword>
<dbReference type="AlphaFoldDB" id="A0AAN7SWW4"/>
<proteinExistence type="predicted"/>
<comment type="caution">
    <text evidence="2">The sequence shown here is derived from an EMBL/GenBank/DDBJ whole genome shotgun (WGS) entry which is preliminary data.</text>
</comment>
<dbReference type="Proteomes" id="UP001309876">
    <property type="component" value="Unassembled WGS sequence"/>
</dbReference>
<dbReference type="InterPro" id="IPR021833">
    <property type="entry name" value="DUF3425"/>
</dbReference>
<evidence type="ECO:0000313" key="2">
    <source>
        <dbReference type="EMBL" id="KAK5083677.1"/>
    </source>
</evidence>
<evidence type="ECO:0000256" key="1">
    <source>
        <dbReference type="SAM" id="MobiDB-lite"/>
    </source>
</evidence>
<protein>
    <submittedName>
        <fullName evidence="2">Uncharacterized protein</fullName>
    </submittedName>
</protein>
<accession>A0AAN7SWW4</accession>
<dbReference type="PANTHER" id="PTHR37012:SF7">
    <property type="entry name" value="B-ZIP TRANSCRIPTION FACTOR (EUROFUNG)-RELATED"/>
    <property type="match status" value="1"/>
</dbReference>
<dbReference type="PANTHER" id="PTHR37012">
    <property type="entry name" value="B-ZIP TRANSCRIPTION FACTOR (EUROFUNG)-RELATED"/>
    <property type="match status" value="1"/>
</dbReference>
<dbReference type="Pfam" id="PF11905">
    <property type="entry name" value="DUF3425"/>
    <property type="match status" value="1"/>
</dbReference>
<reference evidence="2 3" key="1">
    <citation type="submission" date="2023-08" db="EMBL/GenBank/DDBJ databases">
        <title>Black Yeasts Isolated from many extreme environments.</title>
        <authorList>
            <person name="Coleine C."/>
            <person name="Stajich J.E."/>
            <person name="Selbmann L."/>
        </authorList>
    </citation>
    <scope>NUCLEOTIDE SEQUENCE [LARGE SCALE GENOMIC DNA]</scope>
    <source>
        <strain evidence="2 3">CCFEE 5910</strain>
    </source>
</reference>
<gene>
    <name evidence="2" type="ORF">LTR05_006181</name>
</gene>
<evidence type="ECO:0000313" key="3">
    <source>
        <dbReference type="Proteomes" id="UP001309876"/>
    </source>
</evidence>
<organism evidence="2 3">
    <name type="scientific">Lithohypha guttulata</name>
    <dbReference type="NCBI Taxonomy" id="1690604"/>
    <lineage>
        <taxon>Eukaryota</taxon>
        <taxon>Fungi</taxon>
        <taxon>Dikarya</taxon>
        <taxon>Ascomycota</taxon>
        <taxon>Pezizomycotina</taxon>
        <taxon>Eurotiomycetes</taxon>
        <taxon>Chaetothyriomycetidae</taxon>
        <taxon>Chaetothyriales</taxon>
        <taxon>Trichomeriaceae</taxon>
        <taxon>Lithohypha</taxon>
    </lineage>
</organism>
<feature type="region of interest" description="Disordered" evidence="1">
    <location>
        <begin position="65"/>
        <end position="87"/>
    </location>
</feature>